<dbReference type="InterPro" id="IPR036388">
    <property type="entry name" value="WH-like_DNA-bd_sf"/>
</dbReference>
<evidence type="ECO:0000256" key="1">
    <source>
        <dbReference type="ARBA" id="ARBA00023125"/>
    </source>
</evidence>
<evidence type="ECO:0000259" key="2">
    <source>
        <dbReference type="PROSITE" id="PS50110"/>
    </source>
</evidence>
<dbReference type="GO" id="GO:0000976">
    <property type="term" value="F:transcription cis-regulatory region binding"/>
    <property type="evidence" value="ECO:0007669"/>
    <property type="project" value="TreeGrafter"/>
</dbReference>
<dbReference type="Gene3D" id="1.10.10.10">
    <property type="entry name" value="Winged helix-like DNA-binding domain superfamily/Winged helix DNA-binding domain"/>
    <property type="match status" value="1"/>
</dbReference>
<dbReference type="GO" id="GO:0006355">
    <property type="term" value="P:regulation of DNA-templated transcription"/>
    <property type="evidence" value="ECO:0007669"/>
    <property type="project" value="InterPro"/>
</dbReference>
<dbReference type="PANTHER" id="PTHR48111">
    <property type="entry name" value="REGULATOR OF RPOS"/>
    <property type="match status" value="1"/>
</dbReference>
<dbReference type="EMBL" id="UINC01027364">
    <property type="protein sequence ID" value="SVB06480.1"/>
    <property type="molecule type" value="Genomic_DNA"/>
</dbReference>
<dbReference type="InterPro" id="IPR001867">
    <property type="entry name" value="OmpR/PhoB-type_DNA-bd"/>
</dbReference>
<sequence length="231" mass="26103">MNKKDVLVVDDDPKILAFVSSQLKHNGYTTEIAYDGAEAVEKAALIQPGLIILDLSMPIVSGNWALRRLREWYEGPIMILSATNEESEKVAALDAGADDYLTKPFGIQELLARVRTLFRRSSLTDTGLTNESRIEIGHITVDLSAKLVYRDGDEVRLTRTEYELLKTLSVNKDKILSHSEILKEVWGPEYGGETEYLRTFIKQLRRKLEKDPSRPKQILTQPGIGYRLVGQ</sequence>
<dbReference type="GO" id="GO:0032993">
    <property type="term" value="C:protein-DNA complex"/>
    <property type="evidence" value="ECO:0007669"/>
    <property type="project" value="TreeGrafter"/>
</dbReference>
<dbReference type="GO" id="GO:0000156">
    <property type="term" value="F:phosphorelay response regulator activity"/>
    <property type="evidence" value="ECO:0007669"/>
    <property type="project" value="TreeGrafter"/>
</dbReference>
<feature type="domain" description="OmpR/PhoB-type" evidence="3">
    <location>
        <begin position="131"/>
        <end position="230"/>
    </location>
</feature>
<dbReference type="Pfam" id="PF00486">
    <property type="entry name" value="Trans_reg_C"/>
    <property type="match status" value="1"/>
</dbReference>
<dbReference type="AlphaFoldDB" id="A0A382AY53"/>
<evidence type="ECO:0008006" key="5">
    <source>
        <dbReference type="Google" id="ProtNLM"/>
    </source>
</evidence>
<reference evidence="4" key="1">
    <citation type="submission" date="2018-05" db="EMBL/GenBank/DDBJ databases">
        <authorList>
            <person name="Lanie J.A."/>
            <person name="Ng W.-L."/>
            <person name="Kazmierczak K.M."/>
            <person name="Andrzejewski T.M."/>
            <person name="Davidsen T.M."/>
            <person name="Wayne K.J."/>
            <person name="Tettelin H."/>
            <person name="Glass J.I."/>
            <person name="Rusch D."/>
            <person name="Podicherti R."/>
            <person name="Tsui H.-C.T."/>
            <person name="Winkler M.E."/>
        </authorList>
    </citation>
    <scope>NUCLEOTIDE SEQUENCE</scope>
</reference>
<dbReference type="PROSITE" id="PS51755">
    <property type="entry name" value="OMPR_PHOB"/>
    <property type="match status" value="1"/>
</dbReference>
<dbReference type="Pfam" id="PF00072">
    <property type="entry name" value="Response_reg"/>
    <property type="match status" value="1"/>
</dbReference>
<organism evidence="4">
    <name type="scientific">marine metagenome</name>
    <dbReference type="NCBI Taxonomy" id="408172"/>
    <lineage>
        <taxon>unclassified sequences</taxon>
        <taxon>metagenomes</taxon>
        <taxon>ecological metagenomes</taxon>
    </lineage>
</organism>
<keyword evidence="1" id="KW-0238">DNA-binding</keyword>
<name>A0A382AY53_9ZZZZ</name>
<protein>
    <recommendedName>
        <fullName evidence="5">Response regulatory domain-containing protein</fullName>
    </recommendedName>
</protein>
<accession>A0A382AY53</accession>
<evidence type="ECO:0000259" key="3">
    <source>
        <dbReference type="PROSITE" id="PS51755"/>
    </source>
</evidence>
<feature type="domain" description="Response regulatory" evidence="2">
    <location>
        <begin position="5"/>
        <end position="118"/>
    </location>
</feature>
<dbReference type="SUPFAM" id="SSF52172">
    <property type="entry name" value="CheY-like"/>
    <property type="match status" value="1"/>
</dbReference>
<evidence type="ECO:0000313" key="4">
    <source>
        <dbReference type="EMBL" id="SVB06480.1"/>
    </source>
</evidence>
<dbReference type="InterPro" id="IPR001789">
    <property type="entry name" value="Sig_transdc_resp-reg_receiver"/>
</dbReference>
<proteinExistence type="predicted"/>
<gene>
    <name evidence="4" type="ORF">METZ01_LOCUS159334</name>
</gene>
<dbReference type="CDD" id="cd00383">
    <property type="entry name" value="trans_reg_C"/>
    <property type="match status" value="1"/>
</dbReference>
<dbReference type="SMART" id="SM00448">
    <property type="entry name" value="REC"/>
    <property type="match status" value="1"/>
</dbReference>
<dbReference type="GO" id="GO:0005829">
    <property type="term" value="C:cytosol"/>
    <property type="evidence" value="ECO:0007669"/>
    <property type="project" value="TreeGrafter"/>
</dbReference>
<dbReference type="InterPro" id="IPR011006">
    <property type="entry name" value="CheY-like_superfamily"/>
</dbReference>
<dbReference type="Gene3D" id="3.40.50.2300">
    <property type="match status" value="1"/>
</dbReference>
<dbReference type="SMART" id="SM00862">
    <property type="entry name" value="Trans_reg_C"/>
    <property type="match status" value="1"/>
</dbReference>
<dbReference type="PANTHER" id="PTHR48111:SF50">
    <property type="entry name" value="KDP OPERON TRANSCRIPTIONAL REGULATORY PROTEIN KDPE"/>
    <property type="match status" value="1"/>
</dbReference>
<dbReference type="InterPro" id="IPR039420">
    <property type="entry name" value="WalR-like"/>
</dbReference>
<dbReference type="Gene3D" id="6.10.250.690">
    <property type="match status" value="1"/>
</dbReference>
<dbReference type="PROSITE" id="PS50110">
    <property type="entry name" value="RESPONSE_REGULATORY"/>
    <property type="match status" value="1"/>
</dbReference>